<dbReference type="EMBL" id="CAHR02000024">
    <property type="protein sequence ID" value="CCG81070.1"/>
    <property type="molecule type" value="Genomic_DNA"/>
</dbReference>
<protein>
    <submittedName>
        <fullName evidence="6">Transcription initiation factor TFIID subunit 9</fullName>
    </submittedName>
</protein>
<keyword evidence="3" id="KW-0805">Transcription regulation</keyword>
<dbReference type="GO" id="GO:0003713">
    <property type="term" value="F:transcription coactivator activity"/>
    <property type="evidence" value="ECO:0007669"/>
    <property type="project" value="TreeGrafter"/>
</dbReference>
<dbReference type="GO" id="GO:0046982">
    <property type="term" value="F:protein heterodimerization activity"/>
    <property type="evidence" value="ECO:0007669"/>
    <property type="project" value="InterPro"/>
</dbReference>
<dbReference type="STRING" id="1097556.R4XCN9"/>
<comment type="caution">
    <text evidence="6">The sequence shown here is derived from an EMBL/GenBank/DDBJ whole genome shotgun (WGS) entry which is preliminary data.</text>
</comment>
<comment type="similarity">
    <text evidence="2">Belongs to the TAF9 family.</text>
</comment>
<dbReference type="GO" id="GO:0000124">
    <property type="term" value="C:SAGA complex"/>
    <property type="evidence" value="ECO:0007669"/>
    <property type="project" value="TreeGrafter"/>
</dbReference>
<dbReference type="GO" id="GO:0016251">
    <property type="term" value="F:RNA polymerase II general transcription initiation factor activity"/>
    <property type="evidence" value="ECO:0007669"/>
    <property type="project" value="TreeGrafter"/>
</dbReference>
<dbReference type="OrthoDB" id="341924at2759"/>
<evidence type="ECO:0000256" key="5">
    <source>
        <dbReference type="ARBA" id="ARBA00023242"/>
    </source>
</evidence>
<keyword evidence="5" id="KW-0539">Nucleus</keyword>
<keyword evidence="7" id="KW-1185">Reference proteome</keyword>
<organism evidence="6 7">
    <name type="scientific">Taphrina deformans (strain PYCC 5710 / ATCC 11124 / CBS 356.35 / IMI 108563 / JCM 9778 / NBRC 8474)</name>
    <name type="common">Peach leaf curl fungus</name>
    <name type="synonym">Lalaria deformans</name>
    <dbReference type="NCBI Taxonomy" id="1097556"/>
    <lineage>
        <taxon>Eukaryota</taxon>
        <taxon>Fungi</taxon>
        <taxon>Dikarya</taxon>
        <taxon>Ascomycota</taxon>
        <taxon>Taphrinomycotina</taxon>
        <taxon>Taphrinomycetes</taxon>
        <taxon>Taphrinales</taxon>
        <taxon>Taphrinaceae</taxon>
        <taxon>Taphrina</taxon>
    </lineage>
</organism>
<evidence type="ECO:0000256" key="3">
    <source>
        <dbReference type="ARBA" id="ARBA00023015"/>
    </source>
</evidence>
<evidence type="ECO:0000256" key="2">
    <source>
        <dbReference type="ARBA" id="ARBA00007646"/>
    </source>
</evidence>
<dbReference type="InterPro" id="IPR009072">
    <property type="entry name" value="Histone-fold"/>
</dbReference>
<comment type="subcellular location">
    <subcellularLocation>
        <location evidence="1">Nucleus</location>
    </subcellularLocation>
</comment>
<keyword evidence="4" id="KW-0804">Transcription</keyword>
<dbReference type="VEuPathDB" id="FungiDB:TAPDE_000756"/>
<dbReference type="Gene3D" id="1.10.20.10">
    <property type="entry name" value="Histone, subunit A"/>
    <property type="match status" value="1"/>
</dbReference>
<gene>
    <name evidence="6" type="ORF">TAPDE_000756</name>
</gene>
<dbReference type="SUPFAM" id="SSF47113">
    <property type="entry name" value="Histone-fold"/>
    <property type="match status" value="1"/>
</dbReference>
<dbReference type="InterPro" id="IPR003162">
    <property type="entry name" value="TFIID-31"/>
</dbReference>
<evidence type="ECO:0000313" key="6">
    <source>
        <dbReference type="EMBL" id="CCG81070.1"/>
    </source>
</evidence>
<evidence type="ECO:0000256" key="4">
    <source>
        <dbReference type="ARBA" id="ARBA00023163"/>
    </source>
</evidence>
<reference evidence="6 7" key="1">
    <citation type="journal article" date="2013" name="MBio">
        <title>Genome sequencing of the plant pathogen Taphrina deformans, the causal agent of peach leaf curl.</title>
        <authorList>
            <person name="Cisse O.H."/>
            <person name="Almeida J.M.G.C.F."/>
            <person name="Fonseca A."/>
            <person name="Kumar A.A."/>
            <person name="Salojaervi J."/>
            <person name="Overmyer K."/>
            <person name="Hauser P.M."/>
            <person name="Pagni M."/>
        </authorList>
    </citation>
    <scope>NUCLEOTIDE SEQUENCE [LARGE SCALE GENOMIC DNA]</scope>
    <source>
        <strain evidence="7">PYCC 5710 / ATCC 11124 / CBS 356.35 / IMI 108563 / JCM 9778 / NBRC 8474</strain>
    </source>
</reference>
<dbReference type="Pfam" id="PF02291">
    <property type="entry name" value="TFIID-31kDa"/>
    <property type="match status" value="1"/>
</dbReference>
<accession>R4XCN9</accession>
<dbReference type="PANTHER" id="PTHR48068:SF4">
    <property type="entry name" value="TATA-BOX BINDING PROTEIN ASSOCIATED FACTOR 9"/>
    <property type="match status" value="1"/>
</dbReference>
<dbReference type="PANTHER" id="PTHR48068">
    <property type="entry name" value="TAF9 RNA POLYMERASE II, TATA BOX-BINDING PROTEIN (TBP)-ASSOCIATED FACTOR"/>
    <property type="match status" value="1"/>
</dbReference>
<evidence type="ECO:0000313" key="7">
    <source>
        <dbReference type="Proteomes" id="UP000013776"/>
    </source>
</evidence>
<dbReference type="InterPro" id="IPR051431">
    <property type="entry name" value="TFIID_subunit_9"/>
</dbReference>
<dbReference type="AlphaFoldDB" id="R4XCN9"/>
<dbReference type="CDD" id="cd07979">
    <property type="entry name" value="HFD_TAF9"/>
    <property type="match status" value="1"/>
</dbReference>
<evidence type="ECO:0000256" key="1">
    <source>
        <dbReference type="ARBA" id="ARBA00004123"/>
    </source>
</evidence>
<proteinExistence type="inferred from homology"/>
<dbReference type="Proteomes" id="UP000013776">
    <property type="component" value="Unassembled WGS sequence"/>
</dbReference>
<dbReference type="GO" id="GO:0051123">
    <property type="term" value="P:RNA polymerase II preinitiation complex assembly"/>
    <property type="evidence" value="ECO:0007669"/>
    <property type="project" value="TreeGrafter"/>
</dbReference>
<sequence length="136" mass="15441">MSSPKESKPRDTRLIHLLLSSLNVSAYEENVPLQLLTFAHHYVHSALTDAQMFQDHRNGKELEVSDVKLAIASKMNHSFKGAPPKEFLLELAGERNRRALPPVNAGYGLRLPPEKYCLTAVNWKLEDTDNDDRMDE</sequence>
<dbReference type="eggNOG" id="KOG3334">
    <property type="taxonomic scope" value="Eukaryota"/>
</dbReference>
<name>R4XCN9_TAPDE</name>
<dbReference type="GO" id="GO:0005669">
    <property type="term" value="C:transcription factor TFIID complex"/>
    <property type="evidence" value="ECO:0007669"/>
    <property type="project" value="TreeGrafter"/>
</dbReference>